<protein>
    <submittedName>
        <fullName evidence="2">Nuclear pore complex protein nup98-nup96</fullName>
    </submittedName>
</protein>
<dbReference type="AlphaFoldDB" id="A0A9Q0RED6"/>
<sequence length="559" mass="67079">MQKIRFNSSFKVSFTFDGKIIIPINPKNDKISNQSIPKKISIYPKLILLDSFSKFIQNKESLEKIKQFHKFYFESIERMNLEQFDYLSKTHLDFLDNFVKKIEEKSELNQYFSSIQKIWELLYHFINRENQNEPNSFSTKKISNFLKQRIQKNFQKINHPNYFQKIYHLLITNQFEKACKEAIINQEYQLAILITDYFDNESQKLIANHLNFLEEKQTNPKTKIDDYLLKIYHLLASKKSEKINDLFLTQNVIWEELLAIQIWSSPSNYSISQILSIFVQNYQEFFKKKETQIQTENIEIKLIQILLKKSIDLNDIKPLNNYPNSFIFQLEKCLADNSITFHKKKENQIGNQIAKSARNYLLDLQSLGLWNQSFQLAISLEFHSLIQSMIYWDYSQNFFQIDSHYLKENIESWKKESQKIHQKIQNQKISDLVLSQNLQKSLILNQKNEMNELIILVKKEKTHKFDPLTKLILDYFKLKFDKSIPSPNIELVKEIFNKLKIISTPENDIQKQLCLKLIKDKCIKYCFRNQFQIDKQFISENLIEYLKFQRIKKETWNLF</sequence>
<evidence type="ECO:0000313" key="3">
    <source>
        <dbReference type="Proteomes" id="UP001149090"/>
    </source>
</evidence>
<reference evidence="2" key="1">
    <citation type="submission" date="2022-10" db="EMBL/GenBank/DDBJ databases">
        <title>Novel sulphate-reducing endosymbionts in the free-living metamonad Anaeramoeba.</title>
        <authorList>
            <person name="Jerlstrom-Hultqvist J."/>
            <person name="Cepicka I."/>
            <person name="Gallot-Lavallee L."/>
            <person name="Salas-Leiva D."/>
            <person name="Curtis B.A."/>
            <person name="Zahonova K."/>
            <person name="Pipaliya S."/>
            <person name="Dacks J."/>
            <person name="Roger A.J."/>
        </authorList>
    </citation>
    <scope>NUCLEOTIDE SEQUENCE</scope>
    <source>
        <strain evidence="2">BMAN</strain>
    </source>
</reference>
<accession>A0A9Q0RED6</accession>
<comment type="caution">
    <text evidence="2">The sequence shown here is derived from an EMBL/GenBank/DDBJ whole genome shotgun (WGS) entry which is preliminary data.</text>
</comment>
<dbReference type="EMBL" id="JAPDFW010000059">
    <property type="protein sequence ID" value="KAJ5077067.1"/>
    <property type="molecule type" value="Genomic_DNA"/>
</dbReference>
<dbReference type="InterPro" id="IPR021967">
    <property type="entry name" value="Nup98_C"/>
</dbReference>
<evidence type="ECO:0000313" key="2">
    <source>
        <dbReference type="EMBL" id="KAJ5077067.1"/>
    </source>
</evidence>
<dbReference type="Pfam" id="PF12110">
    <property type="entry name" value="Nup96"/>
    <property type="match status" value="1"/>
</dbReference>
<dbReference type="Proteomes" id="UP001149090">
    <property type="component" value="Unassembled WGS sequence"/>
</dbReference>
<proteinExistence type="predicted"/>
<feature type="domain" description="Nuclear pore complex protein NUP96 C-terminal" evidence="1">
    <location>
        <begin position="164"/>
        <end position="288"/>
    </location>
</feature>
<name>A0A9Q0RED6_ANAIG</name>
<dbReference type="Gene3D" id="1.25.40.690">
    <property type="match status" value="1"/>
</dbReference>
<keyword evidence="3" id="KW-1185">Reference proteome</keyword>
<gene>
    <name evidence="2" type="ORF">M0811_00387</name>
</gene>
<evidence type="ECO:0000259" key="1">
    <source>
        <dbReference type="Pfam" id="PF12110"/>
    </source>
</evidence>
<organism evidence="2 3">
    <name type="scientific">Anaeramoeba ignava</name>
    <name type="common">Anaerobic marine amoeba</name>
    <dbReference type="NCBI Taxonomy" id="1746090"/>
    <lineage>
        <taxon>Eukaryota</taxon>
        <taxon>Metamonada</taxon>
        <taxon>Anaeramoebidae</taxon>
        <taxon>Anaeramoeba</taxon>
    </lineage>
</organism>